<evidence type="ECO:0000313" key="2">
    <source>
        <dbReference type="EMBL" id="MPC56995.1"/>
    </source>
</evidence>
<keyword evidence="3" id="KW-1185">Reference proteome</keyword>
<feature type="transmembrane region" description="Helical" evidence="1">
    <location>
        <begin position="15"/>
        <end position="35"/>
    </location>
</feature>
<name>A0A5B7GHV8_PORTR</name>
<keyword evidence="1" id="KW-1133">Transmembrane helix</keyword>
<comment type="caution">
    <text evidence="2">The sequence shown here is derived from an EMBL/GenBank/DDBJ whole genome shotgun (WGS) entry which is preliminary data.</text>
</comment>
<protein>
    <submittedName>
        <fullName evidence="2">Uncharacterized protein</fullName>
    </submittedName>
</protein>
<accession>A0A5B7GHV8</accession>
<evidence type="ECO:0000256" key="1">
    <source>
        <dbReference type="SAM" id="Phobius"/>
    </source>
</evidence>
<dbReference type="Proteomes" id="UP000324222">
    <property type="component" value="Unassembled WGS sequence"/>
</dbReference>
<reference evidence="2 3" key="1">
    <citation type="submission" date="2019-05" db="EMBL/GenBank/DDBJ databases">
        <title>Another draft genome of Portunus trituberculatus and its Hox gene families provides insights of decapod evolution.</title>
        <authorList>
            <person name="Jeong J.-H."/>
            <person name="Song I."/>
            <person name="Kim S."/>
            <person name="Choi T."/>
            <person name="Kim D."/>
            <person name="Ryu S."/>
            <person name="Kim W."/>
        </authorList>
    </citation>
    <scope>NUCLEOTIDE SEQUENCE [LARGE SCALE GENOMIC DNA]</scope>
    <source>
        <tissue evidence="2">Muscle</tissue>
    </source>
</reference>
<sequence length="69" mass="7715">MKKNVSSVSIFGLRAPYLAFTTAICLMWCCGRLFTARLDGHLARRDPSLMLRLSALLFFPPLITTSLNP</sequence>
<organism evidence="2 3">
    <name type="scientific">Portunus trituberculatus</name>
    <name type="common">Swimming crab</name>
    <name type="synonym">Neptunus trituberculatus</name>
    <dbReference type="NCBI Taxonomy" id="210409"/>
    <lineage>
        <taxon>Eukaryota</taxon>
        <taxon>Metazoa</taxon>
        <taxon>Ecdysozoa</taxon>
        <taxon>Arthropoda</taxon>
        <taxon>Crustacea</taxon>
        <taxon>Multicrustacea</taxon>
        <taxon>Malacostraca</taxon>
        <taxon>Eumalacostraca</taxon>
        <taxon>Eucarida</taxon>
        <taxon>Decapoda</taxon>
        <taxon>Pleocyemata</taxon>
        <taxon>Brachyura</taxon>
        <taxon>Eubrachyura</taxon>
        <taxon>Portunoidea</taxon>
        <taxon>Portunidae</taxon>
        <taxon>Portuninae</taxon>
        <taxon>Portunus</taxon>
    </lineage>
</organism>
<proteinExistence type="predicted"/>
<evidence type="ECO:0000313" key="3">
    <source>
        <dbReference type="Proteomes" id="UP000324222"/>
    </source>
</evidence>
<gene>
    <name evidence="2" type="ORF">E2C01_050963</name>
</gene>
<dbReference type="AlphaFoldDB" id="A0A5B7GHV8"/>
<dbReference type="EMBL" id="VSRR010014417">
    <property type="protein sequence ID" value="MPC56995.1"/>
    <property type="molecule type" value="Genomic_DNA"/>
</dbReference>
<keyword evidence="1" id="KW-0812">Transmembrane</keyword>
<keyword evidence="1" id="KW-0472">Membrane</keyword>